<evidence type="ECO:0000313" key="2">
    <source>
        <dbReference type="Proteomes" id="UP000618931"/>
    </source>
</evidence>
<dbReference type="Proteomes" id="UP000618931">
    <property type="component" value="Unassembled WGS sequence"/>
</dbReference>
<evidence type="ECO:0000313" key="1">
    <source>
        <dbReference type="EMBL" id="MBF9221708.1"/>
    </source>
</evidence>
<dbReference type="EMBL" id="JADQDM010000004">
    <property type="protein sequence ID" value="MBF9221708.1"/>
    <property type="molecule type" value="Genomic_DNA"/>
</dbReference>
<dbReference type="RefSeq" id="WP_196293153.1">
    <property type="nucleotide sequence ID" value="NZ_JADQDM010000004.1"/>
</dbReference>
<sequence length="151" mass="16647">MEECDDLAVKVLLRQHARHAGIPLLMDTSDRGMLDVERFDLDPDYPLLHGRLPEDVGYEHLAGLRTAAEKLPYVLRLLDYDHLSDRLKNSLAEIGRTITTWPQLGTDVMLGGAVAAGTARRILLGEPIGSGRHYFDPGRQLCPATPLPIAA</sequence>
<comment type="caution">
    <text evidence="1">The sequence shown here is derived from an EMBL/GenBank/DDBJ whole genome shotgun (WGS) entry which is preliminary data.</text>
</comment>
<protein>
    <submittedName>
        <fullName evidence="1">Uncharacterized protein</fullName>
    </submittedName>
</protein>
<reference evidence="1 2" key="1">
    <citation type="submission" date="2020-11" db="EMBL/GenBank/DDBJ databases">
        <authorList>
            <person name="Kim M.K."/>
        </authorList>
    </citation>
    <scope>NUCLEOTIDE SEQUENCE [LARGE SCALE GENOMIC DNA]</scope>
    <source>
        <strain evidence="1 2">BT662</strain>
    </source>
</reference>
<organism evidence="1 2">
    <name type="scientific">Hymenobacter ruricola</name>
    <dbReference type="NCBI Taxonomy" id="2791023"/>
    <lineage>
        <taxon>Bacteria</taxon>
        <taxon>Pseudomonadati</taxon>
        <taxon>Bacteroidota</taxon>
        <taxon>Cytophagia</taxon>
        <taxon>Cytophagales</taxon>
        <taxon>Hymenobacteraceae</taxon>
        <taxon>Hymenobacter</taxon>
    </lineage>
</organism>
<proteinExistence type="predicted"/>
<keyword evidence="2" id="KW-1185">Reference proteome</keyword>
<gene>
    <name evidence="1" type="ORF">I2H31_11390</name>
</gene>
<name>A0ABS0I454_9BACT</name>
<accession>A0ABS0I454</accession>